<dbReference type="Proteomes" id="UP000775872">
    <property type="component" value="Unassembled WGS sequence"/>
</dbReference>
<keyword evidence="2" id="KW-1185">Reference proteome</keyword>
<evidence type="ECO:0000313" key="1">
    <source>
        <dbReference type="EMBL" id="CAH0054656.1"/>
    </source>
</evidence>
<sequence>MVEPGGLHLHRSLDRPVVPPSMASHALESLIGAGPGQQREEADDRWAGKLHSFIAHAQES</sequence>
<organism evidence="1 2">
    <name type="scientific">Clonostachys solani</name>
    <dbReference type="NCBI Taxonomy" id="160281"/>
    <lineage>
        <taxon>Eukaryota</taxon>
        <taxon>Fungi</taxon>
        <taxon>Dikarya</taxon>
        <taxon>Ascomycota</taxon>
        <taxon>Pezizomycotina</taxon>
        <taxon>Sordariomycetes</taxon>
        <taxon>Hypocreomycetidae</taxon>
        <taxon>Hypocreales</taxon>
        <taxon>Bionectriaceae</taxon>
        <taxon>Clonostachys</taxon>
    </lineage>
</organism>
<accession>A0A9N9ZFN8</accession>
<gene>
    <name evidence="1" type="ORF">CSOL1703_00016725</name>
</gene>
<evidence type="ECO:0000313" key="2">
    <source>
        <dbReference type="Proteomes" id="UP000775872"/>
    </source>
</evidence>
<dbReference type="OrthoDB" id="10513215at2759"/>
<dbReference type="EMBL" id="CABFOC020000051">
    <property type="protein sequence ID" value="CAH0054656.1"/>
    <property type="molecule type" value="Genomic_DNA"/>
</dbReference>
<comment type="caution">
    <text evidence="1">The sequence shown here is derived from an EMBL/GenBank/DDBJ whole genome shotgun (WGS) entry which is preliminary data.</text>
</comment>
<protein>
    <submittedName>
        <fullName evidence="1">Uncharacterized protein</fullName>
    </submittedName>
</protein>
<dbReference type="AlphaFoldDB" id="A0A9N9ZFN8"/>
<proteinExistence type="predicted"/>
<reference evidence="1" key="1">
    <citation type="submission" date="2021-10" db="EMBL/GenBank/DDBJ databases">
        <authorList>
            <person name="Piombo E."/>
        </authorList>
    </citation>
    <scope>NUCLEOTIDE SEQUENCE</scope>
</reference>
<name>A0A9N9ZFN8_9HYPO</name>